<evidence type="ECO:0000256" key="1">
    <source>
        <dbReference type="ARBA" id="ARBA00022741"/>
    </source>
</evidence>
<sequence length="843" mass="97611">MDLPLLFDNTINYGNSNTNKKIEIVCAIDFGTSRTGAAWMKKTSNNSRLNIANSDLFKIELDPDDKNFKTSTAILFKKTNSNKWEPFSFGKSAESQYLKMKPNEMQNYQFFKEFKMKLYQNDSLNPKIQSYSGEEWNFTQVLSGVFKFIYQKFVESVNNYKSKIKITVNKETIQWILTVPAIWEDKAKEIMRRAFYKAGLISSKNSPNLIFCYEPEVAALDFFQEEKKQLSQFNNKNLLVLDAGGGTIDITLMKPTIVNDEIQEFEILMIPKGGDFGSIYIDQEFQKFFQSFLNLNDNQFKELKIKCPKGFLKLQNIIETLKIGSQSQEMTINDSHVIEISNSLFTYLSERFQIKDFEALTDQFNQRNHNSGLSEIEWDDEEDSLIILGDRVKSFFQKPIQRLRNYLNKFKQTSEIFKQTQIVFFTGGLSNSDYFRESVKKQLGNNYQYFVSPYPAKSIIIGAVLFGFDPNIVSIRRSQFTYGIMHCPIFNAQIHEQNRKIIIKNGNNQEIEHCQNVFQPYIFKEDLIKLSDPKKAIFTPIKKNLKQMKIYILRTDQKWDPNNNSIYLDSQDVQIMGAITLPFPESNLALNEQKLEVSFHFATTEIKIFMKYLPDPTINKHLTLNYDQIKGSDTLFDEETNNCLHTILLIDISGSMKKDDVKPTKEHSWLKNKFDNRLGAVFEAVIKYINQRKYINRNDRFSLITYSIRAHLKIKNQPLDPELIKINCLDTEAKNGTIIYRAFNLAIKTLQQINLKKITPRIILFSDGADGGINKVNKQLNKLMKSNIGTKIGLTIYSVGFFGQQSNFGEDMLKLIAKIGNGLYHETDSLQKMVETFIKIAMN</sequence>
<dbReference type="Pfam" id="PF00012">
    <property type="entry name" value="HSP70"/>
    <property type="match status" value="1"/>
</dbReference>
<dbReference type="SUPFAM" id="SSF53067">
    <property type="entry name" value="Actin-like ATPase domain"/>
    <property type="match status" value="2"/>
</dbReference>
<dbReference type="PANTHER" id="PTHR14187">
    <property type="entry name" value="ALPHA KINASE/ELONGATION FACTOR 2 KINASE"/>
    <property type="match status" value="1"/>
</dbReference>
<evidence type="ECO:0000313" key="4">
    <source>
        <dbReference type="EMBL" id="KAJ3437936.1"/>
    </source>
</evidence>
<dbReference type="InterPro" id="IPR013126">
    <property type="entry name" value="Hsp_70_fam"/>
</dbReference>
<dbReference type="SMART" id="SM00327">
    <property type="entry name" value="VWA"/>
    <property type="match status" value="1"/>
</dbReference>
<reference evidence="4" key="1">
    <citation type="submission" date="2022-08" db="EMBL/GenBank/DDBJ databases">
        <title>Novel sulphate-reducing endosymbionts in the free-living metamonad Anaeramoeba.</title>
        <authorList>
            <person name="Jerlstrom-Hultqvist J."/>
            <person name="Cepicka I."/>
            <person name="Gallot-Lavallee L."/>
            <person name="Salas-Leiva D."/>
            <person name="Curtis B.A."/>
            <person name="Zahonova K."/>
            <person name="Pipaliya S."/>
            <person name="Dacks J."/>
            <person name="Roger A.J."/>
        </authorList>
    </citation>
    <scope>NUCLEOTIDE SEQUENCE</scope>
    <source>
        <strain evidence="4">Busselton2</strain>
    </source>
</reference>
<dbReference type="EMBL" id="JANTQA010000033">
    <property type="protein sequence ID" value="KAJ3437936.1"/>
    <property type="molecule type" value="Genomic_DNA"/>
</dbReference>
<protein>
    <submittedName>
        <fullName evidence="4">Hsp70 family protein</fullName>
    </submittedName>
</protein>
<dbReference type="SUPFAM" id="SSF53300">
    <property type="entry name" value="vWA-like"/>
    <property type="match status" value="1"/>
</dbReference>
<dbReference type="PANTHER" id="PTHR14187:SF5">
    <property type="entry name" value="HEAT SHOCK 70 KDA PROTEIN 12A"/>
    <property type="match status" value="1"/>
</dbReference>
<feature type="domain" description="VWFA" evidence="3">
    <location>
        <begin position="645"/>
        <end position="840"/>
    </location>
</feature>
<proteinExistence type="predicted"/>
<dbReference type="Pfam" id="PF13519">
    <property type="entry name" value="VWA_2"/>
    <property type="match status" value="1"/>
</dbReference>
<accession>A0AAV7ZAD6</accession>
<evidence type="ECO:0000313" key="5">
    <source>
        <dbReference type="Proteomes" id="UP001146793"/>
    </source>
</evidence>
<dbReference type="InterPro" id="IPR002035">
    <property type="entry name" value="VWF_A"/>
</dbReference>
<comment type="caution">
    <text evidence="4">The sequence shown here is derived from an EMBL/GenBank/DDBJ whole genome shotgun (WGS) entry which is preliminary data.</text>
</comment>
<dbReference type="Gene3D" id="3.30.420.40">
    <property type="match status" value="1"/>
</dbReference>
<dbReference type="Proteomes" id="UP001146793">
    <property type="component" value="Unassembled WGS sequence"/>
</dbReference>
<keyword evidence="2" id="KW-0067">ATP-binding</keyword>
<dbReference type="PROSITE" id="PS50234">
    <property type="entry name" value="VWFA"/>
    <property type="match status" value="1"/>
</dbReference>
<dbReference type="GO" id="GO:0140662">
    <property type="term" value="F:ATP-dependent protein folding chaperone"/>
    <property type="evidence" value="ECO:0007669"/>
    <property type="project" value="InterPro"/>
</dbReference>
<keyword evidence="1" id="KW-0547">Nucleotide-binding</keyword>
<dbReference type="InterPro" id="IPR036465">
    <property type="entry name" value="vWFA_dom_sf"/>
</dbReference>
<evidence type="ECO:0000256" key="2">
    <source>
        <dbReference type="ARBA" id="ARBA00022840"/>
    </source>
</evidence>
<dbReference type="InterPro" id="IPR043129">
    <property type="entry name" value="ATPase_NBD"/>
</dbReference>
<evidence type="ECO:0000259" key="3">
    <source>
        <dbReference type="PROSITE" id="PS50234"/>
    </source>
</evidence>
<dbReference type="Gene3D" id="3.40.50.410">
    <property type="entry name" value="von Willebrand factor, type A domain"/>
    <property type="match status" value="1"/>
</dbReference>
<dbReference type="AlphaFoldDB" id="A0AAV7ZAD6"/>
<dbReference type="GO" id="GO:0005524">
    <property type="term" value="F:ATP binding"/>
    <property type="evidence" value="ECO:0007669"/>
    <property type="project" value="UniProtKB-KW"/>
</dbReference>
<gene>
    <name evidence="4" type="ORF">M0812_17114</name>
</gene>
<organism evidence="4 5">
    <name type="scientific">Anaeramoeba flamelloides</name>
    <dbReference type="NCBI Taxonomy" id="1746091"/>
    <lineage>
        <taxon>Eukaryota</taxon>
        <taxon>Metamonada</taxon>
        <taxon>Anaeramoebidae</taxon>
        <taxon>Anaeramoeba</taxon>
    </lineage>
</organism>
<name>A0AAV7ZAD6_9EUKA</name>